<feature type="domain" description="LysM" evidence="5">
    <location>
        <begin position="357"/>
        <end position="400"/>
    </location>
</feature>
<dbReference type="InterPro" id="IPR050570">
    <property type="entry name" value="Cell_wall_metabolism_enzyme"/>
</dbReference>
<dbReference type="InterPro" id="IPR011098">
    <property type="entry name" value="G5_dom"/>
</dbReference>
<dbReference type="Gene3D" id="2.20.230.10">
    <property type="entry name" value="Resuscitation-promoting factor rpfb"/>
    <property type="match status" value="1"/>
</dbReference>
<dbReference type="SUPFAM" id="SSF51261">
    <property type="entry name" value="Duplicated hybrid motif"/>
    <property type="match status" value="1"/>
</dbReference>
<dbReference type="InterPro" id="IPR011055">
    <property type="entry name" value="Dup_hybrid_motif"/>
</dbReference>
<feature type="compositionally biased region" description="Polar residues" evidence="2">
    <location>
        <begin position="1"/>
        <end position="14"/>
    </location>
</feature>
<dbReference type="GO" id="GO:0004222">
    <property type="term" value="F:metalloendopeptidase activity"/>
    <property type="evidence" value="ECO:0007669"/>
    <property type="project" value="TreeGrafter"/>
</dbReference>
<dbReference type="InterPro" id="IPR018392">
    <property type="entry name" value="LysM"/>
</dbReference>
<feature type="domain" description="G5" evidence="4">
    <location>
        <begin position="406"/>
        <end position="487"/>
    </location>
</feature>
<dbReference type="InterPro" id="IPR036779">
    <property type="entry name" value="LysM_dom_sf"/>
</dbReference>
<gene>
    <name evidence="6" type="ORF">H8711_11085</name>
</gene>
<dbReference type="AlphaFoldDB" id="A0A926E0P2"/>
<keyword evidence="1" id="KW-0732">Signal</keyword>
<dbReference type="InterPro" id="IPR016047">
    <property type="entry name" value="M23ase_b-sheet_dom"/>
</dbReference>
<dbReference type="Pfam" id="PF07501">
    <property type="entry name" value="G5"/>
    <property type="match status" value="1"/>
</dbReference>
<dbReference type="Pfam" id="PF01551">
    <property type="entry name" value="Peptidase_M23"/>
    <property type="match status" value="1"/>
</dbReference>
<dbReference type="SMART" id="SM01208">
    <property type="entry name" value="G5"/>
    <property type="match status" value="1"/>
</dbReference>
<dbReference type="PANTHER" id="PTHR21666">
    <property type="entry name" value="PEPTIDASE-RELATED"/>
    <property type="match status" value="1"/>
</dbReference>
<proteinExistence type="predicted"/>
<accession>A0A926E0P2</accession>
<dbReference type="SMART" id="SM00257">
    <property type="entry name" value="LysM"/>
    <property type="match status" value="1"/>
</dbReference>
<evidence type="ECO:0000259" key="5">
    <source>
        <dbReference type="PROSITE" id="PS51782"/>
    </source>
</evidence>
<evidence type="ECO:0000256" key="1">
    <source>
        <dbReference type="ARBA" id="ARBA00022729"/>
    </source>
</evidence>
<feature type="region of interest" description="Disordered" evidence="2">
    <location>
        <begin position="1"/>
        <end position="23"/>
    </location>
</feature>
<dbReference type="CDD" id="cd12797">
    <property type="entry name" value="M23_peptidase"/>
    <property type="match status" value="1"/>
</dbReference>
<dbReference type="SUPFAM" id="SSF54106">
    <property type="entry name" value="LysM domain"/>
    <property type="match status" value="1"/>
</dbReference>
<dbReference type="PROSITE" id="PS51782">
    <property type="entry name" value="LYSM"/>
    <property type="match status" value="1"/>
</dbReference>
<comment type="caution">
    <text evidence="6">The sequence shown here is derived from an EMBL/GenBank/DDBJ whole genome shotgun (WGS) entry which is preliminary data.</text>
</comment>
<name>A0A926E0P2_9FIRM</name>
<organism evidence="6 7">
    <name type="scientific">Ligaoa zhengdingensis</name>
    <dbReference type="NCBI Taxonomy" id="2763658"/>
    <lineage>
        <taxon>Bacteria</taxon>
        <taxon>Bacillati</taxon>
        <taxon>Bacillota</taxon>
        <taxon>Clostridia</taxon>
        <taxon>Eubacteriales</taxon>
        <taxon>Oscillospiraceae</taxon>
        <taxon>Ligaoa</taxon>
    </lineage>
</organism>
<sequence length="627" mass="69419">MKTKSGKQPDSKSAMQAAVASPDGEERKTALNLDILLDRFYRLAYYMGAQIVRTERRYGRRMELWFNRFRDQVTAKYSRLWISFKRWGKSMLRDAVTPVLTAHAHVSQYGERVRAAAKDSRRAVLLEILQIVWEVLRYLGRGIARILNYVAPVCAVVALVITIQHFTSLNFALKVNYGGQDIGYITDESVFENAEKEVQQRIVYEEAAPGQKSGASVQVLSEYVGDSAADTEEVEPALVSADAQVISMPQYQLAMVTEDQLTDQDTLANRIIEASGSEITQASGLYIGGSFKGASTEPEEVLDIMNDMLDQYETGNETETIHFVSKVELKDGLYPVQSLKDTAEFSNMLTGNVSGESYYTVEAGDSPSLIADKTGIPLRELNAMNPDIDEDFLPGKQLLISRSVPMMKVQVTRRETYEEDIPYETEYVDNAQLLKGVEEVKTSGLTGTKEVVADVTYIDDVEVSRNVVKETVLSEPRTRVISRGTNVPKASGNGTSTGGYIWPVVGSPGYNYISCRIWGYWGHTGTDIAARSGTPIVASMSGRVVKATQTRYGYGMHIIIQHDNGTQTLYAHCSALYVNVGDYVEQGQIIAAVGRTGNASGNHCHFEIRQNGSYLDATRFIGTRSPY</sequence>
<evidence type="ECO:0000256" key="2">
    <source>
        <dbReference type="SAM" id="MobiDB-lite"/>
    </source>
</evidence>
<evidence type="ECO:0000313" key="6">
    <source>
        <dbReference type="EMBL" id="MBC8547468.1"/>
    </source>
</evidence>
<dbReference type="Gene3D" id="2.70.70.10">
    <property type="entry name" value="Glucose Permease (Domain IIA)"/>
    <property type="match status" value="1"/>
</dbReference>
<keyword evidence="3" id="KW-1133">Transmembrane helix</keyword>
<dbReference type="CDD" id="cd00118">
    <property type="entry name" value="LysM"/>
    <property type="match status" value="1"/>
</dbReference>
<dbReference type="PROSITE" id="PS51109">
    <property type="entry name" value="G5"/>
    <property type="match status" value="1"/>
</dbReference>
<dbReference type="EMBL" id="JACRST010000021">
    <property type="protein sequence ID" value="MBC8547468.1"/>
    <property type="molecule type" value="Genomic_DNA"/>
</dbReference>
<dbReference type="Proteomes" id="UP000653127">
    <property type="component" value="Unassembled WGS sequence"/>
</dbReference>
<keyword evidence="3" id="KW-0472">Membrane</keyword>
<dbReference type="PANTHER" id="PTHR21666:SF270">
    <property type="entry name" value="MUREIN HYDROLASE ACTIVATOR ENVC"/>
    <property type="match status" value="1"/>
</dbReference>
<evidence type="ECO:0000259" key="4">
    <source>
        <dbReference type="PROSITE" id="PS51109"/>
    </source>
</evidence>
<keyword evidence="3" id="KW-0812">Transmembrane</keyword>
<evidence type="ECO:0000256" key="3">
    <source>
        <dbReference type="SAM" id="Phobius"/>
    </source>
</evidence>
<dbReference type="Gene3D" id="3.10.350.10">
    <property type="entry name" value="LysM domain"/>
    <property type="match status" value="1"/>
</dbReference>
<protein>
    <submittedName>
        <fullName evidence="6">Peptidoglycan DD-metalloendopeptidase family protein</fullName>
    </submittedName>
</protein>
<dbReference type="RefSeq" id="WP_249283511.1">
    <property type="nucleotide sequence ID" value="NZ_JACRST010000021.1"/>
</dbReference>
<reference evidence="6" key="1">
    <citation type="submission" date="2020-08" db="EMBL/GenBank/DDBJ databases">
        <title>Genome public.</title>
        <authorList>
            <person name="Liu C."/>
            <person name="Sun Q."/>
        </authorList>
    </citation>
    <scope>NUCLEOTIDE SEQUENCE</scope>
    <source>
        <strain evidence="6">NSJ-31</strain>
    </source>
</reference>
<evidence type="ECO:0000313" key="7">
    <source>
        <dbReference type="Proteomes" id="UP000653127"/>
    </source>
</evidence>
<keyword evidence="7" id="KW-1185">Reference proteome</keyword>
<feature type="transmembrane region" description="Helical" evidence="3">
    <location>
        <begin position="146"/>
        <end position="166"/>
    </location>
</feature>